<organism evidence="1">
    <name type="scientific">marine metagenome</name>
    <dbReference type="NCBI Taxonomy" id="408172"/>
    <lineage>
        <taxon>unclassified sequences</taxon>
        <taxon>metagenomes</taxon>
        <taxon>ecological metagenomes</taxon>
    </lineage>
</organism>
<dbReference type="GO" id="GO:0015936">
    <property type="term" value="P:coenzyme A metabolic process"/>
    <property type="evidence" value="ECO:0007669"/>
    <property type="project" value="InterPro"/>
</dbReference>
<name>A0A382LK71_9ZZZZ</name>
<dbReference type="PANTHER" id="PTHR10572">
    <property type="entry name" value="3-HYDROXY-3-METHYLGLUTARYL-COENZYME A REDUCTASE"/>
    <property type="match status" value="1"/>
</dbReference>
<dbReference type="Gene3D" id="3.90.770.10">
    <property type="entry name" value="3-hydroxy-3-methylglutaryl-coenzyme A Reductase, Chain A, domain 2"/>
    <property type="match status" value="1"/>
</dbReference>
<dbReference type="GO" id="GO:0004420">
    <property type="term" value="F:hydroxymethylglutaryl-CoA reductase (NADPH) activity"/>
    <property type="evidence" value="ECO:0007669"/>
    <property type="project" value="InterPro"/>
</dbReference>
<dbReference type="InterPro" id="IPR023076">
    <property type="entry name" value="HMG_CoA_Rdtase_CS"/>
</dbReference>
<proteinExistence type="predicted"/>
<evidence type="ECO:0000313" key="1">
    <source>
        <dbReference type="EMBL" id="SVC37188.1"/>
    </source>
</evidence>
<gene>
    <name evidence="1" type="ORF">METZ01_LOCUS290042</name>
</gene>
<evidence type="ECO:0008006" key="2">
    <source>
        <dbReference type="Google" id="ProtNLM"/>
    </source>
</evidence>
<sequence>NWTGGRVNLRILSNLADRRLARARAVWKLEDIGGEKVRDDMLAASWFAEADPYRAATHNKGIMNGVSAVALATGNDTRALEAGAHAYAARSGQYSSLSRWECDQNGNLVGMLEMPMAVGLIGGATKVHPMAKISLKILKTQKAEKLAQVMAAVGLVQNFSALKALATTGIQKGHMALHSKNIAMMVGAMGDEVDQLAQRLVELGKIRSDFAEEELTKLRAGKN</sequence>
<dbReference type="InterPro" id="IPR002202">
    <property type="entry name" value="HMG_CoA_Rdtase"/>
</dbReference>
<dbReference type="Gene3D" id="1.10.8.660">
    <property type="match status" value="1"/>
</dbReference>
<dbReference type="InterPro" id="IPR009029">
    <property type="entry name" value="HMG_CoA_Rdtase_sub-bd_dom_sf"/>
</dbReference>
<dbReference type="PROSITE" id="PS50065">
    <property type="entry name" value="HMG_COA_REDUCTASE_4"/>
    <property type="match status" value="1"/>
</dbReference>
<accession>A0A382LK71</accession>
<dbReference type="Pfam" id="PF00368">
    <property type="entry name" value="HMG-CoA_red"/>
    <property type="match status" value="1"/>
</dbReference>
<reference evidence="1" key="1">
    <citation type="submission" date="2018-05" db="EMBL/GenBank/DDBJ databases">
        <authorList>
            <person name="Lanie J.A."/>
            <person name="Ng W.-L."/>
            <person name="Kazmierczak K.M."/>
            <person name="Andrzejewski T.M."/>
            <person name="Davidsen T.M."/>
            <person name="Wayne K.J."/>
            <person name="Tettelin H."/>
            <person name="Glass J.I."/>
            <person name="Rusch D."/>
            <person name="Podicherti R."/>
            <person name="Tsui H.-C.T."/>
            <person name="Winkler M.E."/>
        </authorList>
    </citation>
    <scope>NUCLEOTIDE SEQUENCE</scope>
</reference>
<dbReference type="PROSITE" id="PS01192">
    <property type="entry name" value="HMG_COA_REDUCTASE_3"/>
    <property type="match status" value="1"/>
</dbReference>
<dbReference type="EMBL" id="UINC01087644">
    <property type="protein sequence ID" value="SVC37188.1"/>
    <property type="molecule type" value="Genomic_DNA"/>
</dbReference>
<dbReference type="PANTHER" id="PTHR10572:SF24">
    <property type="entry name" value="3-HYDROXY-3-METHYLGLUTARYL-COENZYME A REDUCTASE"/>
    <property type="match status" value="1"/>
</dbReference>
<dbReference type="PROSITE" id="PS00318">
    <property type="entry name" value="HMG_COA_REDUCTASE_2"/>
    <property type="match status" value="1"/>
</dbReference>
<dbReference type="InterPro" id="IPR023074">
    <property type="entry name" value="HMG_CoA_Rdtase_cat_sf"/>
</dbReference>
<protein>
    <recommendedName>
        <fullName evidence="2">Hydroxymethylglutaryl-CoA reductase (NADPH)</fullName>
    </recommendedName>
</protein>
<dbReference type="SUPFAM" id="SSF56542">
    <property type="entry name" value="Substrate-binding domain of HMG-CoA reductase"/>
    <property type="match status" value="1"/>
</dbReference>
<dbReference type="AlphaFoldDB" id="A0A382LK71"/>
<feature type="non-terminal residue" evidence="1">
    <location>
        <position position="1"/>
    </location>
</feature>